<keyword evidence="3" id="KW-0479">Metal-binding</keyword>
<dbReference type="EMBL" id="JAVDBT010000006">
    <property type="protein sequence ID" value="MDQ2066201.1"/>
    <property type="molecule type" value="Genomic_DNA"/>
</dbReference>
<dbReference type="Pfam" id="PF22289">
    <property type="entry name" value="DmmA-like_C"/>
    <property type="match status" value="1"/>
</dbReference>
<evidence type="ECO:0000256" key="2">
    <source>
        <dbReference type="ARBA" id="ARBA00022714"/>
    </source>
</evidence>
<organism evidence="9 10">
    <name type="scientific">Pseudogemmobacter lacusdianii</name>
    <dbReference type="NCBI Taxonomy" id="3069608"/>
    <lineage>
        <taxon>Bacteria</taxon>
        <taxon>Pseudomonadati</taxon>
        <taxon>Pseudomonadota</taxon>
        <taxon>Alphaproteobacteria</taxon>
        <taxon>Rhodobacterales</taxon>
        <taxon>Paracoccaceae</taxon>
        <taxon>Pseudogemmobacter</taxon>
    </lineage>
</organism>
<evidence type="ECO:0000256" key="5">
    <source>
        <dbReference type="ARBA" id="ARBA00023004"/>
    </source>
</evidence>
<dbReference type="InterPro" id="IPR054582">
    <property type="entry name" value="DmmA-like_N"/>
</dbReference>
<evidence type="ECO:0000313" key="10">
    <source>
        <dbReference type="Proteomes" id="UP001239680"/>
    </source>
</evidence>
<comment type="caution">
    <text evidence="9">The sequence shown here is derived from an EMBL/GenBank/DDBJ whole genome shotgun (WGS) entry which is preliminary data.</text>
</comment>
<evidence type="ECO:0000313" key="9">
    <source>
        <dbReference type="EMBL" id="MDQ2066201.1"/>
    </source>
</evidence>
<keyword evidence="9" id="KW-0503">Monooxygenase</keyword>
<dbReference type="RefSeq" id="WP_306679904.1">
    <property type="nucleotide sequence ID" value="NZ_JAVDBT010000006.1"/>
</dbReference>
<keyword evidence="6" id="KW-0411">Iron-sulfur</keyword>
<evidence type="ECO:0000256" key="1">
    <source>
        <dbReference type="ARBA" id="ARBA00022630"/>
    </source>
</evidence>
<evidence type="ECO:0000259" key="8">
    <source>
        <dbReference type="Pfam" id="PF22290"/>
    </source>
</evidence>
<sequence length="205" mass="22142">MTLTPVEPTIKSRPVYAPLEPRPGHLHLIIADGEGADAVTDMLAKTSDAGQLLASAHLMYCPGPNGTDLTERLRALGALQFFRAPTIPALLPRLKRVLVDAHMGSQFYLAGTEGLCGQAETAIMQTGFPASAIQKEHRGSTVRRVQCVHCKGITENVATDPFQCSHCGLSLFVRDHYSRRLAAFQGVNIDAEDPGDVPPSVVRFK</sequence>
<keyword evidence="5" id="KW-0408">Iron</keyword>
<dbReference type="NCBIfam" id="NF041259">
    <property type="entry name" value="mono_DmmA_fam"/>
    <property type="match status" value="1"/>
</dbReference>
<dbReference type="GO" id="GO:0004497">
    <property type="term" value="F:monooxygenase activity"/>
    <property type="evidence" value="ECO:0007669"/>
    <property type="project" value="UniProtKB-KW"/>
</dbReference>
<name>A0ABU0VWP9_9RHOB</name>
<reference evidence="9 10" key="1">
    <citation type="submission" date="2023-08" db="EMBL/GenBank/DDBJ databases">
        <title>Characterization of two Paracoccaceae strains isolated from Phycosphere and proposal of Xinfangfangia lacusdiani sp. nov.</title>
        <authorList>
            <person name="Deng Y."/>
            <person name="Zhang Y.Q."/>
        </authorList>
    </citation>
    <scope>NUCLEOTIDE SEQUENCE [LARGE SCALE GENOMIC DNA]</scope>
    <source>
        <strain evidence="9 10">CPCC 101601</strain>
    </source>
</reference>
<feature type="domain" description="Dimethylamine monooxygenase subunit DmmA-like N-terminal" evidence="8">
    <location>
        <begin position="9"/>
        <end position="133"/>
    </location>
</feature>
<proteinExistence type="predicted"/>
<accession>A0ABU0VWP9</accession>
<evidence type="ECO:0000256" key="3">
    <source>
        <dbReference type="ARBA" id="ARBA00022723"/>
    </source>
</evidence>
<evidence type="ECO:0000256" key="6">
    <source>
        <dbReference type="ARBA" id="ARBA00023014"/>
    </source>
</evidence>
<protein>
    <submittedName>
        <fullName evidence="9">Dimethylamine monooxygenase subunit DmmA family protein</fullName>
    </submittedName>
</protein>
<dbReference type="Pfam" id="PF22290">
    <property type="entry name" value="DmmA-like_N"/>
    <property type="match status" value="1"/>
</dbReference>
<evidence type="ECO:0000256" key="4">
    <source>
        <dbReference type="ARBA" id="ARBA00023002"/>
    </source>
</evidence>
<evidence type="ECO:0000259" key="7">
    <source>
        <dbReference type="Pfam" id="PF22289"/>
    </source>
</evidence>
<dbReference type="Proteomes" id="UP001239680">
    <property type="component" value="Unassembled WGS sequence"/>
</dbReference>
<keyword evidence="4" id="KW-0560">Oxidoreductase</keyword>
<keyword evidence="1" id="KW-0285">Flavoprotein</keyword>
<dbReference type="InterPro" id="IPR048037">
    <property type="entry name" value="DmmA-like_C"/>
</dbReference>
<gene>
    <name evidence="9" type="ORF">Q9295_07445</name>
</gene>
<keyword evidence="10" id="KW-1185">Reference proteome</keyword>
<keyword evidence="2" id="KW-0001">2Fe-2S</keyword>
<feature type="domain" description="Dimethylamine monooxygenase subunit DmmA-like C-terminal" evidence="7">
    <location>
        <begin position="144"/>
        <end position="187"/>
    </location>
</feature>